<proteinExistence type="predicted"/>
<reference evidence="1 2" key="1">
    <citation type="submission" date="2019-03" db="EMBL/GenBank/DDBJ databases">
        <title>First draft genome of Liparis tanakae, snailfish: a comprehensive survey of snailfish specific genes.</title>
        <authorList>
            <person name="Kim W."/>
            <person name="Song I."/>
            <person name="Jeong J.-H."/>
            <person name="Kim D."/>
            <person name="Kim S."/>
            <person name="Ryu S."/>
            <person name="Song J.Y."/>
            <person name="Lee S.K."/>
        </authorList>
    </citation>
    <scope>NUCLEOTIDE SEQUENCE [LARGE SCALE GENOMIC DNA]</scope>
    <source>
        <tissue evidence="1">Muscle</tissue>
    </source>
</reference>
<organism evidence="1 2">
    <name type="scientific">Liparis tanakae</name>
    <name type="common">Tanaka's snailfish</name>
    <dbReference type="NCBI Taxonomy" id="230148"/>
    <lineage>
        <taxon>Eukaryota</taxon>
        <taxon>Metazoa</taxon>
        <taxon>Chordata</taxon>
        <taxon>Craniata</taxon>
        <taxon>Vertebrata</taxon>
        <taxon>Euteleostomi</taxon>
        <taxon>Actinopterygii</taxon>
        <taxon>Neopterygii</taxon>
        <taxon>Teleostei</taxon>
        <taxon>Neoteleostei</taxon>
        <taxon>Acanthomorphata</taxon>
        <taxon>Eupercaria</taxon>
        <taxon>Perciformes</taxon>
        <taxon>Cottioidei</taxon>
        <taxon>Cottales</taxon>
        <taxon>Liparidae</taxon>
        <taxon>Liparis</taxon>
    </lineage>
</organism>
<evidence type="ECO:0000313" key="2">
    <source>
        <dbReference type="Proteomes" id="UP000314294"/>
    </source>
</evidence>
<protein>
    <submittedName>
        <fullName evidence="1">Uncharacterized protein</fullName>
    </submittedName>
</protein>
<comment type="caution">
    <text evidence="1">The sequence shown here is derived from an EMBL/GenBank/DDBJ whole genome shotgun (WGS) entry which is preliminary data.</text>
</comment>
<dbReference type="Proteomes" id="UP000314294">
    <property type="component" value="Unassembled WGS sequence"/>
</dbReference>
<gene>
    <name evidence="1" type="ORF">EYF80_018938</name>
</gene>
<keyword evidence="2" id="KW-1185">Reference proteome</keyword>
<evidence type="ECO:0000313" key="1">
    <source>
        <dbReference type="EMBL" id="TNN70804.1"/>
    </source>
</evidence>
<dbReference type="EMBL" id="SRLO01000158">
    <property type="protein sequence ID" value="TNN70804.1"/>
    <property type="molecule type" value="Genomic_DNA"/>
</dbReference>
<accession>A0A4Z2I0K1</accession>
<dbReference type="AlphaFoldDB" id="A0A4Z2I0K1"/>
<sequence length="93" mass="9947">MQKGAEECLKFTGRCRGGDIFRLGGQTRGFFSFQALIDPPSSSLATGGCDVTEPGRPALLPVNEPPGASVHRETDSSVSSTVVLHWEARVLQM</sequence>
<name>A0A4Z2I0K1_9TELE</name>